<proteinExistence type="predicted"/>
<evidence type="ECO:0000313" key="3">
    <source>
        <dbReference type="Proteomes" id="UP001230504"/>
    </source>
</evidence>
<comment type="caution">
    <text evidence="2">The sequence shown here is derived from an EMBL/GenBank/DDBJ whole genome shotgun (WGS) entry which is preliminary data.</text>
</comment>
<dbReference type="RefSeq" id="XP_060408160.1">
    <property type="nucleotide sequence ID" value="XM_060558719.1"/>
</dbReference>
<dbReference type="EMBL" id="JAHLJV010000117">
    <property type="protein sequence ID" value="KAK1569973.1"/>
    <property type="molecule type" value="Genomic_DNA"/>
</dbReference>
<reference evidence="2" key="1">
    <citation type="submission" date="2021-06" db="EMBL/GenBank/DDBJ databases">
        <title>Comparative genomics, transcriptomics and evolutionary studies reveal genomic signatures of adaptation to plant cell wall in hemibiotrophic fungi.</title>
        <authorList>
            <consortium name="DOE Joint Genome Institute"/>
            <person name="Baroncelli R."/>
            <person name="Diaz J.F."/>
            <person name="Benocci T."/>
            <person name="Peng M."/>
            <person name="Battaglia E."/>
            <person name="Haridas S."/>
            <person name="Andreopoulos W."/>
            <person name="Labutti K."/>
            <person name="Pangilinan J."/>
            <person name="Floch G.L."/>
            <person name="Makela M.R."/>
            <person name="Henrissat B."/>
            <person name="Grigoriev I.V."/>
            <person name="Crouch J.A."/>
            <person name="De Vries R.P."/>
            <person name="Sukno S.A."/>
            <person name="Thon M.R."/>
        </authorList>
    </citation>
    <scope>NUCLEOTIDE SEQUENCE</scope>
    <source>
        <strain evidence="2">CBS 125086</strain>
    </source>
</reference>
<dbReference type="GeneID" id="85442959"/>
<feature type="compositionally biased region" description="Basic residues" evidence="1">
    <location>
        <begin position="50"/>
        <end position="70"/>
    </location>
</feature>
<feature type="region of interest" description="Disordered" evidence="1">
    <location>
        <begin position="50"/>
        <end position="71"/>
    </location>
</feature>
<keyword evidence="3" id="KW-1185">Reference proteome</keyword>
<evidence type="ECO:0000256" key="1">
    <source>
        <dbReference type="SAM" id="MobiDB-lite"/>
    </source>
</evidence>
<name>A0AAD8UZI6_9PEZI</name>
<protein>
    <submittedName>
        <fullName evidence="2">Uncharacterized protein</fullName>
    </submittedName>
</protein>
<gene>
    <name evidence="2" type="ORF">LY79DRAFT_56520</name>
</gene>
<evidence type="ECO:0000313" key="2">
    <source>
        <dbReference type="EMBL" id="KAK1569973.1"/>
    </source>
</evidence>
<dbReference type="AlphaFoldDB" id="A0AAD8UZI6"/>
<accession>A0AAD8UZI6</accession>
<sequence length="162" mass="17778">MILHSRRKCDAVDQLYHPPIHDPMLLITLSTNLDISACSSPVLKRRVRFAKANRNRRSRRPPSSPRHTRHGLSASYVSRWSNLFHALGCRYPTPCSAGPCGSHTVSSYSVMPCITSARTALVSNPPLCSHAAPSILPCDRDLIRCPSSSLEGRGCGIRVYAA</sequence>
<organism evidence="2 3">
    <name type="scientific">Colletotrichum navitas</name>
    <dbReference type="NCBI Taxonomy" id="681940"/>
    <lineage>
        <taxon>Eukaryota</taxon>
        <taxon>Fungi</taxon>
        <taxon>Dikarya</taxon>
        <taxon>Ascomycota</taxon>
        <taxon>Pezizomycotina</taxon>
        <taxon>Sordariomycetes</taxon>
        <taxon>Hypocreomycetidae</taxon>
        <taxon>Glomerellales</taxon>
        <taxon>Glomerellaceae</taxon>
        <taxon>Colletotrichum</taxon>
        <taxon>Colletotrichum graminicola species complex</taxon>
    </lineage>
</organism>
<dbReference type="Proteomes" id="UP001230504">
    <property type="component" value="Unassembled WGS sequence"/>
</dbReference>